<feature type="active site" evidence="4">
    <location>
        <position position="160"/>
    </location>
</feature>
<evidence type="ECO:0000256" key="7">
    <source>
        <dbReference type="SAM" id="MobiDB-lite"/>
    </source>
</evidence>
<reference evidence="9 10" key="1">
    <citation type="journal article" date="2011" name="EMBO J.">
        <title>Structural diversity of bacterial flagellar motors.</title>
        <authorList>
            <person name="Chen S."/>
            <person name="Beeby M."/>
            <person name="Murphy G.E."/>
            <person name="Leadbetter J.R."/>
            <person name="Hendrixson D.R."/>
            <person name="Briegel A."/>
            <person name="Li Z."/>
            <person name="Shi J."/>
            <person name="Tocheva E.I."/>
            <person name="Muller A."/>
            <person name="Dobro M.J."/>
            <person name="Jensen G.J."/>
        </authorList>
    </citation>
    <scope>NUCLEOTIDE SEQUENCE [LARGE SCALE GENOMIC DNA]</scope>
    <source>
        <strain evidence="9 10">ATCC 19624</strain>
    </source>
</reference>
<protein>
    <recommendedName>
        <fullName evidence="6">Pseudouridine synthase</fullName>
        <ecNumber evidence="6">5.4.99.-</ecNumber>
    </recommendedName>
</protein>
<evidence type="ECO:0000256" key="5">
    <source>
        <dbReference type="PROSITE-ProRule" id="PRU00182"/>
    </source>
</evidence>
<comment type="function">
    <text evidence="6">Responsible for synthesis of pseudouridine from uracil.</text>
</comment>
<dbReference type="InterPro" id="IPR050188">
    <property type="entry name" value="RluA_PseudoU_synthase"/>
</dbReference>
<evidence type="ECO:0000256" key="4">
    <source>
        <dbReference type="PIRSR" id="PIRSR606225-1"/>
    </source>
</evidence>
<dbReference type="EC" id="5.4.99.-" evidence="6"/>
<proteinExistence type="inferred from homology"/>
<evidence type="ECO:0000256" key="3">
    <source>
        <dbReference type="ARBA" id="ARBA00036882"/>
    </source>
</evidence>
<comment type="catalytic activity">
    <reaction evidence="3">
        <text>uridine(1911/1915/1917) in 23S rRNA = pseudouridine(1911/1915/1917) in 23S rRNA</text>
        <dbReference type="Rhea" id="RHEA:42524"/>
        <dbReference type="Rhea" id="RHEA-COMP:10097"/>
        <dbReference type="Rhea" id="RHEA-COMP:10098"/>
        <dbReference type="ChEBI" id="CHEBI:65314"/>
        <dbReference type="ChEBI" id="CHEBI:65315"/>
        <dbReference type="EC" id="5.4.99.23"/>
    </reaction>
</comment>
<dbReference type="SUPFAM" id="SSF55120">
    <property type="entry name" value="Pseudouridine synthase"/>
    <property type="match status" value="1"/>
</dbReference>
<dbReference type="PANTHER" id="PTHR21600:SF44">
    <property type="entry name" value="RIBOSOMAL LARGE SUBUNIT PSEUDOURIDINE SYNTHASE D"/>
    <property type="match status" value="1"/>
</dbReference>
<dbReference type="InterPro" id="IPR036986">
    <property type="entry name" value="S4_RNA-bd_sf"/>
</dbReference>
<dbReference type="NCBIfam" id="TIGR00005">
    <property type="entry name" value="rluA_subfam"/>
    <property type="match status" value="1"/>
</dbReference>
<keyword evidence="10" id="KW-1185">Reference proteome</keyword>
<evidence type="ECO:0000256" key="6">
    <source>
        <dbReference type="RuleBase" id="RU362028"/>
    </source>
</evidence>
<dbReference type="PROSITE" id="PS01129">
    <property type="entry name" value="PSI_RLU"/>
    <property type="match status" value="1"/>
</dbReference>
<dbReference type="EMBL" id="AEGR01000067">
    <property type="protein sequence ID" value="EGI76397.1"/>
    <property type="molecule type" value="Genomic_DNA"/>
</dbReference>
<dbReference type="CDD" id="cd00165">
    <property type="entry name" value="S4"/>
    <property type="match status" value="1"/>
</dbReference>
<sequence length="361" mass="38664">MAADEGEAGDAGEAELERRPWRIPPELHGQRLDRALSELVPEFSRSYLQQLIEAGAVTLGPQPSQLVVRKSAHKVRAGEVGTIELRPTPQSQAFKPEVMDLDIVHEDAHLLVIHKPAGLVVHPAPGNWSGTLLNGLLGRDQGRGEVAAQLPRAGIVHRLDKDTSGLMVVARTRVAMEALVRMIAAREVSRQYLALAHRAWNGPVLRDVGGAAQEGIGRDPANRLRMAVVDLARHPGKPALTTFELLGNAAPRPDEGLAQGACLLRCTLHTGRTHQIRVHAASIGHPLLGDGVYGGAPVVGLRRQALHAWRLALRHPVSGEALVFHAPPPDDLAKACAALGLDYNAAQETPKSPLSRGPKDA</sequence>
<dbReference type="OrthoDB" id="9785808at2"/>
<dbReference type="Gene3D" id="3.30.2350.10">
    <property type="entry name" value="Pseudouridine synthase"/>
    <property type="match status" value="1"/>
</dbReference>
<name>F3KUZ4_9BURK</name>
<evidence type="ECO:0000259" key="8">
    <source>
        <dbReference type="Pfam" id="PF00849"/>
    </source>
</evidence>
<comment type="catalytic activity">
    <reaction evidence="6">
        <text>a uridine in RNA = a pseudouridine in RNA</text>
        <dbReference type="Rhea" id="RHEA:48348"/>
        <dbReference type="Rhea" id="RHEA-COMP:12068"/>
        <dbReference type="Rhea" id="RHEA-COMP:12069"/>
        <dbReference type="ChEBI" id="CHEBI:65314"/>
        <dbReference type="ChEBI" id="CHEBI:65315"/>
    </reaction>
</comment>
<dbReference type="eggNOG" id="COG0564">
    <property type="taxonomic scope" value="Bacteria"/>
</dbReference>
<dbReference type="Pfam" id="PF00849">
    <property type="entry name" value="PseudoU_synth_2"/>
    <property type="match status" value="1"/>
</dbReference>
<dbReference type="AlphaFoldDB" id="F3KUZ4"/>
<dbReference type="InterPro" id="IPR006145">
    <property type="entry name" value="PsdUridine_synth_RsuA/RluA"/>
</dbReference>
<dbReference type="InterPro" id="IPR006224">
    <property type="entry name" value="PsdUridine_synth_RluA-like_CS"/>
</dbReference>
<dbReference type="STRING" id="887062.HGR_11396"/>
<dbReference type="GO" id="GO:0000455">
    <property type="term" value="P:enzyme-directed rRNA pseudouridine synthesis"/>
    <property type="evidence" value="ECO:0007669"/>
    <property type="project" value="TreeGrafter"/>
</dbReference>
<dbReference type="CDD" id="cd02869">
    <property type="entry name" value="PseudoU_synth_RluA_like"/>
    <property type="match status" value="1"/>
</dbReference>
<accession>F3KUZ4</accession>
<evidence type="ECO:0000313" key="9">
    <source>
        <dbReference type="EMBL" id="EGI76397.1"/>
    </source>
</evidence>
<dbReference type="InterPro" id="IPR006225">
    <property type="entry name" value="PsdUridine_synth_RluC/D"/>
</dbReference>
<comment type="similarity">
    <text evidence="1 6">Belongs to the pseudouridine synthase RluA family.</text>
</comment>
<dbReference type="SUPFAM" id="SSF55174">
    <property type="entry name" value="Alpha-L RNA-binding motif"/>
    <property type="match status" value="1"/>
</dbReference>
<dbReference type="PROSITE" id="PS50889">
    <property type="entry name" value="S4"/>
    <property type="match status" value="1"/>
</dbReference>
<feature type="region of interest" description="Disordered" evidence="7">
    <location>
        <begin position="1"/>
        <end position="21"/>
    </location>
</feature>
<feature type="domain" description="Pseudouridine synthase RsuA/RluA-like" evidence="8">
    <location>
        <begin position="109"/>
        <end position="282"/>
    </location>
</feature>
<evidence type="ECO:0000256" key="2">
    <source>
        <dbReference type="ARBA" id="ARBA00023235"/>
    </source>
</evidence>
<dbReference type="PANTHER" id="PTHR21600">
    <property type="entry name" value="MITOCHONDRIAL RNA PSEUDOURIDINE SYNTHASE"/>
    <property type="match status" value="1"/>
</dbReference>
<evidence type="ECO:0000256" key="1">
    <source>
        <dbReference type="ARBA" id="ARBA00010876"/>
    </source>
</evidence>
<gene>
    <name evidence="9" type="ORF">HGR_11396</name>
</gene>
<dbReference type="GO" id="GO:0003723">
    <property type="term" value="F:RNA binding"/>
    <property type="evidence" value="ECO:0007669"/>
    <property type="project" value="UniProtKB-KW"/>
</dbReference>
<evidence type="ECO:0000313" key="10">
    <source>
        <dbReference type="Proteomes" id="UP000016368"/>
    </source>
</evidence>
<dbReference type="Gene3D" id="3.10.290.10">
    <property type="entry name" value="RNA-binding S4 domain"/>
    <property type="match status" value="1"/>
</dbReference>
<dbReference type="GO" id="GO:0160140">
    <property type="term" value="F:23S rRNA pseudouridine(1911/1915/1917) synthase activity"/>
    <property type="evidence" value="ECO:0007669"/>
    <property type="project" value="UniProtKB-EC"/>
</dbReference>
<organism evidence="9 10">
    <name type="scientific">Hylemonella gracilis ATCC 19624</name>
    <dbReference type="NCBI Taxonomy" id="887062"/>
    <lineage>
        <taxon>Bacteria</taxon>
        <taxon>Pseudomonadati</taxon>
        <taxon>Pseudomonadota</taxon>
        <taxon>Betaproteobacteria</taxon>
        <taxon>Burkholderiales</taxon>
        <taxon>Comamonadaceae</taxon>
        <taxon>Hylemonella</taxon>
    </lineage>
</organism>
<feature type="compositionally biased region" description="Acidic residues" evidence="7">
    <location>
        <begin position="1"/>
        <end position="14"/>
    </location>
</feature>
<comment type="caution">
    <text evidence="9">The sequence shown here is derived from an EMBL/GenBank/DDBJ whole genome shotgun (WGS) entry which is preliminary data.</text>
</comment>
<keyword evidence="2 6" id="KW-0413">Isomerase</keyword>
<keyword evidence="5" id="KW-0694">RNA-binding</keyword>
<dbReference type="InterPro" id="IPR020103">
    <property type="entry name" value="PsdUridine_synth_cat_dom_sf"/>
</dbReference>
<dbReference type="Proteomes" id="UP000016368">
    <property type="component" value="Unassembled WGS sequence"/>
</dbReference>